<dbReference type="SMART" id="SM00220">
    <property type="entry name" value="S_TKc"/>
    <property type="match status" value="1"/>
</dbReference>
<dbReference type="SUPFAM" id="SSF56112">
    <property type="entry name" value="Protein kinase-like (PK-like)"/>
    <property type="match status" value="1"/>
</dbReference>
<comment type="caution">
    <text evidence="5">The sequence shown here is derived from an EMBL/GenBank/DDBJ whole genome shotgun (WGS) entry which is preliminary data.</text>
</comment>
<name>A0A1E5QFB5_9CYAN</name>
<dbReference type="STRING" id="1781255.BH720_20135"/>
<dbReference type="RefSeq" id="WP_069969013.1">
    <property type="nucleotide sequence ID" value="NZ_CM124774.1"/>
</dbReference>
<evidence type="ECO:0000256" key="2">
    <source>
        <dbReference type="ARBA" id="ARBA00022840"/>
    </source>
</evidence>
<dbReference type="InterPro" id="IPR008271">
    <property type="entry name" value="Ser/Thr_kinase_AS"/>
</dbReference>
<reference evidence="5" key="1">
    <citation type="submission" date="2016-09" db="EMBL/GenBank/DDBJ databases">
        <title>Draft genome of thermotolerant cyanobacterium Desertifilum sp. strain IPPAS B-1220.</title>
        <authorList>
            <person name="Sinetova M.A."/>
            <person name="Bolakhan K."/>
            <person name="Zayadan B.K."/>
            <person name="Mironov K.S."/>
            <person name="Ustinova V."/>
            <person name="Kupriyanova E.V."/>
            <person name="Sidorov R.A."/>
            <person name="Skrypnik A.N."/>
            <person name="Gogoleva N.E."/>
            <person name="Gogolev Y.V."/>
            <person name="Los D.A."/>
        </authorList>
    </citation>
    <scope>NUCLEOTIDE SEQUENCE [LARGE SCALE GENOMIC DNA]</scope>
    <source>
        <strain evidence="5">IPPAS B-1220</strain>
    </source>
</reference>
<keyword evidence="3" id="KW-0812">Transmembrane</keyword>
<evidence type="ECO:0000256" key="1">
    <source>
        <dbReference type="ARBA" id="ARBA00022741"/>
    </source>
</evidence>
<dbReference type="PROSITE" id="PS50011">
    <property type="entry name" value="PROTEIN_KINASE_DOM"/>
    <property type="match status" value="1"/>
</dbReference>
<keyword evidence="1" id="KW-0547">Nucleotide-binding</keyword>
<keyword evidence="3" id="KW-0472">Membrane</keyword>
<feature type="domain" description="Protein kinase" evidence="4">
    <location>
        <begin position="18"/>
        <end position="284"/>
    </location>
</feature>
<dbReference type="OrthoDB" id="5518868at2"/>
<evidence type="ECO:0000256" key="3">
    <source>
        <dbReference type="SAM" id="Phobius"/>
    </source>
</evidence>
<evidence type="ECO:0000259" key="4">
    <source>
        <dbReference type="PROSITE" id="PS50011"/>
    </source>
</evidence>
<dbReference type="PANTHER" id="PTHR24363">
    <property type="entry name" value="SERINE/THREONINE PROTEIN KINASE"/>
    <property type="match status" value="1"/>
</dbReference>
<dbReference type="Pfam" id="PF00069">
    <property type="entry name" value="Pkinase"/>
    <property type="match status" value="1"/>
</dbReference>
<feature type="transmembrane region" description="Helical" evidence="3">
    <location>
        <begin position="300"/>
        <end position="321"/>
    </location>
</feature>
<feature type="transmembrane region" description="Helical" evidence="3">
    <location>
        <begin position="376"/>
        <end position="396"/>
    </location>
</feature>
<dbReference type="PANTHER" id="PTHR24363:SF7">
    <property type="entry name" value="SERINE_THREONINE-PROTEIN KINASE-LIKE PROTEIN E"/>
    <property type="match status" value="1"/>
</dbReference>
<proteinExistence type="predicted"/>
<gene>
    <name evidence="5" type="ORF">BH720_20135</name>
</gene>
<dbReference type="InterPro" id="IPR000719">
    <property type="entry name" value="Prot_kinase_dom"/>
</dbReference>
<feature type="transmembrane region" description="Helical" evidence="3">
    <location>
        <begin position="333"/>
        <end position="356"/>
    </location>
</feature>
<accession>A0A1E5QFB5</accession>
<dbReference type="Gene3D" id="1.10.510.10">
    <property type="entry name" value="Transferase(Phosphotransferase) domain 1"/>
    <property type="match status" value="1"/>
</dbReference>
<dbReference type="PROSITE" id="PS00108">
    <property type="entry name" value="PROTEIN_KINASE_ST"/>
    <property type="match status" value="1"/>
</dbReference>
<dbReference type="EMBL" id="MJGC01000089">
    <property type="protein sequence ID" value="OEJ73380.1"/>
    <property type="molecule type" value="Genomic_DNA"/>
</dbReference>
<dbReference type="AlphaFoldDB" id="A0A1E5QFB5"/>
<protein>
    <recommendedName>
        <fullName evidence="4">Protein kinase domain-containing protein</fullName>
    </recommendedName>
</protein>
<dbReference type="InterPro" id="IPR011009">
    <property type="entry name" value="Kinase-like_dom_sf"/>
</dbReference>
<dbReference type="CDD" id="cd14014">
    <property type="entry name" value="STKc_PknB_like"/>
    <property type="match status" value="1"/>
</dbReference>
<evidence type="ECO:0000313" key="5">
    <source>
        <dbReference type="EMBL" id="OEJ73380.1"/>
    </source>
</evidence>
<dbReference type="GO" id="GO:0004674">
    <property type="term" value="F:protein serine/threonine kinase activity"/>
    <property type="evidence" value="ECO:0007669"/>
    <property type="project" value="TreeGrafter"/>
</dbReference>
<feature type="transmembrane region" description="Helical" evidence="3">
    <location>
        <begin position="408"/>
        <end position="428"/>
    </location>
</feature>
<organism evidence="5">
    <name type="scientific">Desertifilum tharense IPPAS B-1220</name>
    <dbReference type="NCBI Taxonomy" id="1781255"/>
    <lineage>
        <taxon>Bacteria</taxon>
        <taxon>Bacillati</taxon>
        <taxon>Cyanobacteriota</taxon>
        <taxon>Cyanophyceae</taxon>
        <taxon>Desertifilales</taxon>
        <taxon>Desertifilaceae</taxon>
        <taxon>Desertifilum</taxon>
    </lineage>
</organism>
<dbReference type="GO" id="GO:0005524">
    <property type="term" value="F:ATP binding"/>
    <property type="evidence" value="ECO:0007669"/>
    <property type="project" value="UniProtKB-KW"/>
</dbReference>
<keyword evidence="2" id="KW-0067">ATP-binding</keyword>
<keyword evidence="3" id="KW-1133">Transmembrane helix</keyword>
<sequence length="446" mass="48911">MVDEAPKAVPENLLHARYQIQQQLANHAGRETLLATDLKTAKPVVIKLLTFDRSFEWDDLKLFEREANTLKTLSHPCIPSHLDFLEIESPDAKQLALVQTYILGRSLEDYLQAGRTFTEPEIKELLKSLLQILVYLHERQPPVVHRDIKPSNILLGDRSGNSIGQVNLVDFGSVQTLAIQEGRTVTVVGTYGYMPPEQFGGRTVPASDLYSVGATAIALATGKHPADLPQQDFRPHFEAFVQFTPAFTSWLQQMIEPRLDRRFSSAQSALQALEQLQQWHHANLVQHAKKAPPFDYTGNIIARSIALGSVSGLLCGALFGISIMPRVGSDQGIGAIFGAIVGIIAGLILGSVNGVLLSRITAHFFYPLRSVGLYRWTARLLGIFLGSGGMVLYFLILKEGPITRTTSMIVGSSLGTAIILAGVIGAFVGQCLAQWYEQQAVAEEDE</sequence>